<dbReference type="UniPathway" id="UPA00275">
    <property type="reaction ID" value="UER00401"/>
</dbReference>
<evidence type="ECO:0000256" key="4">
    <source>
        <dbReference type="ARBA" id="ARBA00005259"/>
    </source>
</evidence>
<dbReference type="InterPro" id="IPR050765">
    <property type="entry name" value="Riboflavin_Biosynth_HTPR"/>
</dbReference>
<evidence type="ECO:0000256" key="15">
    <source>
        <dbReference type="PIRSR" id="PIRSR006769-1"/>
    </source>
</evidence>
<proteinExistence type="inferred from homology"/>
<feature type="binding site" evidence="16">
    <location>
        <position position="200"/>
    </location>
    <ligand>
        <name>substrate</name>
    </ligand>
</feature>
<feature type="active site" description="Proton donor" evidence="15">
    <location>
        <position position="66"/>
    </location>
</feature>
<dbReference type="EC" id="1.1.1.193" evidence="14"/>
<dbReference type="PANTHER" id="PTHR38011:SF7">
    <property type="entry name" value="2,5-DIAMINO-6-RIBOSYLAMINO-4(3H)-PYRIMIDINONE 5'-PHOSPHATE REDUCTASE"/>
    <property type="match status" value="1"/>
</dbReference>
<evidence type="ECO:0000256" key="11">
    <source>
        <dbReference type="ARBA" id="ARBA00023268"/>
    </source>
</evidence>
<dbReference type="PATRIC" id="fig|480391.4.peg.563"/>
<evidence type="ECO:0000256" key="12">
    <source>
        <dbReference type="ARBA" id="ARBA00049861"/>
    </source>
</evidence>
<comment type="caution">
    <text evidence="19">The sequence shown here is derived from an EMBL/GenBank/DDBJ whole genome shotgun (WGS) entry which is preliminary data.</text>
</comment>
<gene>
    <name evidence="19" type="ORF">IV88_GL000555</name>
</gene>
<comment type="catalytic activity">
    <reaction evidence="12 14">
        <text>5-amino-6-(5-phospho-D-ribitylamino)uracil + NADP(+) = 5-amino-6-(5-phospho-D-ribosylamino)uracil + NADPH + H(+)</text>
        <dbReference type="Rhea" id="RHEA:17845"/>
        <dbReference type="ChEBI" id="CHEBI:15378"/>
        <dbReference type="ChEBI" id="CHEBI:57783"/>
        <dbReference type="ChEBI" id="CHEBI:58349"/>
        <dbReference type="ChEBI" id="CHEBI:58421"/>
        <dbReference type="ChEBI" id="CHEBI:58453"/>
        <dbReference type="EC" id="1.1.1.193"/>
    </reaction>
</comment>
<evidence type="ECO:0000313" key="19">
    <source>
        <dbReference type="EMBL" id="KRO24891.1"/>
    </source>
</evidence>
<dbReference type="OrthoDB" id="9800865at2"/>
<dbReference type="AlphaFoldDB" id="A0A0R2NJW5"/>
<keyword evidence="6 14" id="KW-0686">Riboflavin biosynthesis</keyword>
<feature type="binding site" evidence="16">
    <location>
        <position position="220"/>
    </location>
    <ligand>
        <name>substrate</name>
    </ligand>
</feature>
<sequence length="371" mass="41879">MINSLRGIFLEMNRLNDVDYMKLAIQAARHGQGCTYTNPMVGAVIVKDNQILATGYHKQFGANHAEIDTLNNLKSIDQAQGATMYVTLEPCSHFGETPPCCRRIVGVGIHKVVIGQKDPNPVVHENGIRFLREHHVEVVMTSLSKDVRNINQFYNFYFENQRPFITLKYASTLDGKLNQIENQRSIITGHEALKDANQIRQNYQAILIGEHTLKIDNPALTVRNDTNIKYPPVRILLVNNASSIVDSQIVNDKQAPVLILCHENDCEIKNNNVEVVEGRWTPERITSFLNEKGIQSILVEGGSRVQSDFIQAGLVDRVINYISPKLWGGQSLPVAYSKMDKLVELNFRIEDVQQIESDLKITADRQEVPHV</sequence>
<keyword evidence="20" id="KW-1185">Reference proteome</keyword>
<dbReference type="EC" id="3.5.4.26" evidence="14"/>
<keyword evidence="10 14" id="KW-0560">Oxidoreductase</keyword>
<keyword evidence="8 14" id="KW-0862">Zinc</keyword>
<accession>A0A0R2NJW5</accession>
<protein>
    <recommendedName>
        <fullName evidence="14">Riboflavin biosynthesis protein RibD</fullName>
    </recommendedName>
    <domain>
        <recommendedName>
            <fullName evidence="14">Diaminohydroxyphosphoribosylaminopyrimidine deaminase</fullName>
            <shortName evidence="14">DRAP deaminase</shortName>
            <ecNumber evidence="14">3.5.4.26</ecNumber>
        </recommendedName>
        <alternativeName>
            <fullName evidence="14">Riboflavin-specific deaminase</fullName>
        </alternativeName>
    </domain>
    <domain>
        <recommendedName>
            <fullName evidence="14">5-amino-6-(5-phosphoribosylamino)uracil reductase</fullName>
            <ecNumber evidence="14">1.1.1.193</ecNumber>
        </recommendedName>
        <alternativeName>
            <fullName evidence="14">HTP reductase</fullName>
        </alternativeName>
    </domain>
</protein>
<evidence type="ECO:0000256" key="1">
    <source>
        <dbReference type="ARBA" id="ARBA00002151"/>
    </source>
</evidence>
<dbReference type="InterPro" id="IPR002734">
    <property type="entry name" value="RibDG_C"/>
</dbReference>
<dbReference type="InterPro" id="IPR016193">
    <property type="entry name" value="Cytidine_deaminase-like"/>
</dbReference>
<evidence type="ECO:0000256" key="6">
    <source>
        <dbReference type="ARBA" id="ARBA00022619"/>
    </source>
</evidence>
<dbReference type="GO" id="GO:0009231">
    <property type="term" value="P:riboflavin biosynthetic process"/>
    <property type="evidence" value="ECO:0007669"/>
    <property type="project" value="UniProtKB-UniPathway"/>
</dbReference>
<dbReference type="Pfam" id="PF01872">
    <property type="entry name" value="RibD_C"/>
    <property type="match status" value="1"/>
</dbReference>
<comment type="catalytic activity">
    <reaction evidence="13 14">
        <text>2,5-diamino-6-hydroxy-4-(5-phosphoribosylamino)-pyrimidine + H2O + H(+) = 5-amino-6-(5-phospho-D-ribosylamino)uracil + NH4(+)</text>
        <dbReference type="Rhea" id="RHEA:21868"/>
        <dbReference type="ChEBI" id="CHEBI:15377"/>
        <dbReference type="ChEBI" id="CHEBI:15378"/>
        <dbReference type="ChEBI" id="CHEBI:28938"/>
        <dbReference type="ChEBI" id="CHEBI:58453"/>
        <dbReference type="ChEBI" id="CHEBI:58614"/>
        <dbReference type="EC" id="3.5.4.26"/>
    </reaction>
</comment>
<comment type="similarity">
    <text evidence="5 14">In the C-terminal section; belongs to the HTP reductase family.</text>
</comment>
<dbReference type="InterPro" id="IPR004794">
    <property type="entry name" value="Eubact_RibD"/>
</dbReference>
<feature type="binding site" evidence="17">
    <location>
        <position position="91"/>
    </location>
    <ligand>
        <name>Zn(2+)</name>
        <dbReference type="ChEBI" id="CHEBI:29105"/>
        <note>catalytic</note>
    </ligand>
</feature>
<dbReference type="PIRSF" id="PIRSF006769">
    <property type="entry name" value="RibD"/>
    <property type="match status" value="1"/>
</dbReference>
<keyword evidence="11" id="KW-0511">Multifunctional enzyme</keyword>
<evidence type="ECO:0000256" key="7">
    <source>
        <dbReference type="ARBA" id="ARBA00022723"/>
    </source>
</evidence>
<dbReference type="GO" id="GO:0008270">
    <property type="term" value="F:zinc ion binding"/>
    <property type="evidence" value="ECO:0007669"/>
    <property type="project" value="InterPro"/>
</dbReference>
<feature type="domain" description="CMP/dCMP-type deaminase" evidence="18">
    <location>
        <begin position="15"/>
        <end position="130"/>
    </location>
</feature>
<name>A0A0R2NJW5_9LACO</name>
<comment type="pathway">
    <text evidence="2 14">Cofactor biosynthesis; riboflavin biosynthesis; 5-amino-6-(D-ribitylamino)uracil from GTP: step 2/4.</text>
</comment>
<feature type="binding site" evidence="16">
    <location>
        <position position="300"/>
    </location>
    <ligand>
        <name>substrate</name>
    </ligand>
</feature>
<dbReference type="InterPro" id="IPR002125">
    <property type="entry name" value="CMP_dCMP_dom"/>
</dbReference>
<comment type="cofactor">
    <cofactor evidence="14 17">
        <name>Zn(2+)</name>
        <dbReference type="ChEBI" id="CHEBI:29105"/>
    </cofactor>
    <text evidence="14 17">Binds 1 zinc ion.</text>
</comment>
<evidence type="ECO:0000256" key="13">
    <source>
        <dbReference type="ARBA" id="ARBA00049886"/>
    </source>
</evidence>
<evidence type="ECO:0000256" key="14">
    <source>
        <dbReference type="PIRNR" id="PIRNR006769"/>
    </source>
</evidence>
<dbReference type="GO" id="GO:0008835">
    <property type="term" value="F:diaminohydroxyphosphoribosylaminopyrimidine deaminase activity"/>
    <property type="evidence" value="ECO:0007669"/>
    <property type="project" value="UniProtKB-EC"/>
</dbReference>
<feature type="binding site" evidence="16">
    <location>
        <position position="223"/>
    </location>
    <ligand>
        <name>substrate</name>
    </ligand>
</feature>
<evidence type="ECO:0000256" key="8">
    <source>
        <dbReference type="ARBA" id="ARBA00022833"/>
    </source>
</evidence>
<feature type="binding site" evidence="17">
    <location>
        <position position="100"/>
    </location>
    <ligand>
        <name>Zn(2+)</name>
        <dbReference type="ChEBI" id="CHEBI:29105"/>
        <note>catalytic</note>
    </ligand>
</feature>
<dbReference type="EMBL" id="JQCQ01000019">
    <property type="protein sequence ID" value="KRO24891.1"/>
    <property type="molecule type" value="Genomic_DNA"/>
</dbReference>
<evidence type="ECO:0000256" key="5">
    <source>
        <dbReference type="ARBA" id="ARBA00007417"/>
    </source>
</evidence>
<dbReference type="PROSITE" id="PS51747">
    <property type="entry name" value="CYT_DCMP_DEAMINASES_2"/>
    <property type="match status" value="1"/>
</dbReference>
<evidence type="ECO:0000259" key="18">
    <source>
        <dbReference type="PROSITE" id="PS51747"/>
    </source>
</evidence>
<dbReference type="CDD" id="cd01284">
    <property type="entry name" value="Riboflavin_deaminase-reductase"/>
    <property type="match status" value="1"/>
</dbReference>
<dbReference type="PROSITE" id="PS00903">
    <property type="entry name" value="CYT_DCMP_DEAMINASES_1"/>
    <property type="match status" value="1"/>
</dbReference>
<comment type="similarity">
    <text evidence="4 14">In the N-terminal section; belongs to the cytidine and deoxycytidylate deaminase family.</text>
</comment>
<evidence type="ECO:0000256" key="17">
    <source>
        <dbReference type="PIRSR" id="PIRSR006769-3"/>
    </source>
</evidence>
<dbReference type="Proteomes" id="UP000051249">
    <property type="component" value="Unassembled WGS sequence"/>
</dbReference>
<comment type="function">
    <text evidence="1 14">Converts 2,5-diamino-6-(ribosylamino)-4(3h)-pyrimidinone 5'-phosphate into 5-amino-6-(ribosylamino)-2,4(1h,3h)-pyrimidinedione 5'-phosphate.</text>
</comment>
<dbReference type="InterPro" id="IPR024072">
    <property type="entry name" value="DHFR-like_dom_sf"/>
</dbReference>
<dbReference type="PANTHER" id="PTHR38011">
    <property type="entry name" value="DIHYDROFOLATE REDUCTASE FAMILY PROTEIN (AFU_ORTHOLOGUE AFUA_8G06820)"/>
    <property type="match status" value="1"/>
</dbReference>
<feature type="binding site" evidence="16">
    <location>
        <position position="216"/>
    </location>
    <ligand>
        <name>NADP(+)</name>
        <dbReference type="ChEBI" id="CHEBI:58349"/>
    </ligand>
</feature>
<feature type="binding site" evidence="16">
    <location>
        <position position="212"/>
    </location>
    <ligand>
        <name>NADP(+)</name>
        <dbReference type="ChEBI" id="CHEBI:58349"/>
    </ligand>
</feature>
<keyword evidence="14" id="KW-0378">Hydrolase</keyword>
<comment type="pathway">
    <text evidence="3 14">Cofactor biosynthesis; riboflavin biosynthesis; 5-amino-6-(D-ribitylamino)uracil from GTP: step 3/4.</text>
</comment>
<dbReference type="InterPro" id="IPR016192">
    <property type="entry name" value="APOBEC/CMP_deaminase_Zn-bd"/>
</dbReference>
<dbReference type="Gene3D" id="3.40.430.10">
    <property type="entry name" value="Dihydrofolate Reductase, subunit A"/>
    <property type="match status" value="1"/>
</dbReference>
<evidence type="ECO:0000256" key="2">
    <source>
        <dbReference type="ARBA" id="ARBA00004882"/>
    </source>
</evidence>
<keyword evidence="9 14" id="KW-0521">NADP</keyword>
<keyword evidence="7 14" id="KW-0479">Metal-binding</keyword>
<dbReference type="GO" id="GO:0008703">
    <property type="term" value="F:5-amino-6-(5-phosphoribosylamino)uracil reductase activity"/>
    <property type="evidence" value="ECO:0007669"/>
    <property type="project" value="UniProtKB-EC"/>
</dbReference>
<feature type="binding site" evidence="16">
    <location>
        <position position="170"/>
    </location>
    <ligand>
        <name>NADP(+)</name>
        <dbReference type="ChEBI" id="CHEBI:58349"/>
    </ligand>
</feature>
<evidence type="ECO:0000256" key="3">
    <source>
        <dbReference type="ARBA" id="ARBA00004910"/>
    </source>
</evidence>
<evidence type="ECO:0000256" key="10">
    <source>
        <dbReference type="ARBA" id="ARBA00023002"/>
    </source>
</evidence>
<evidence type="ECO:0000256" key="9">
    <source>
        <dbReference type="ARBA" id="ARBA00022857"/>
    </source>
</evidence>
<evidence type="ECO:0000256" key="16">
    <source>
        <dbReference type="PIRSR" id="PIRSR006769-2"/>
    </source>
</evidence>
<dbReference type="Pfam" id="PF00383">
    <property type="entry name" value="dCMP_cyt_deam_1"/>
    <property type="match status" value="1"/>
</dbReference>
<feature type="binding site" evidence="17">
    <location>
        <position position="64"/>
    </location>
    <ligand>
        <name>Zn(2+)</name>
        <dbReference type="ChEBI" id="CHEBI:29105"/>
        <note>catalytic</note>
    </ligand>
</feature>
<organism evidence="19 20">
    <name type="scientific">Pediococcus argentinicus</name>
    <dbReference type="NCBI Taxonomy" id="480391"/>
    <lineage>
        <taxon>Bacteria</taxon>
        <taxon>Bacillati</taxon>
        <taxon>Bacillota</taxon>
        <taxon>Bacilli</taxon>
        <taxon>Lactobacillales</taxon>
        <taxon>Lactobacillaceae</taxon>
        <taxon>Pediococcus</taxon>
    </lineage>
</organism>
<dbReference type="SUPFAM" id="SSF53927">
    <property type="entry name" value="Cytidine deaminase-like"/>
    <property type="match status" value="1"/>
</dbReference>
<dbReference type="Gene3D" id="3.40.140.10">
    <property type="entry name" value="Cytidine Deaminase, domain 2"/>
    <property type="match status" value="1"/>
</dbReference>
<evidence type="ECO:0000313" key="20">
    <source>
        <dbReference type="Proteomes" id="UP000051249"/>
    </source>
</evidence>
<reference evidence="19 20" key="1">
    <citation type="journal article" date="2015" name="Genome Announc.">
        <title>Expanding the biotechnology potential of lactobacilli through comparative genomics of 213 strains and associated genera.</title>
        <authorList>
            <person name="Sun Z."/>
            <person name="Harris H.M."/>
            <person name="McCann A."/>
            <person name="Guo C."/>
            <person name="Argimon S."/>
            <person name="Zhang W."/>
            <person name="Yang X."/>
            <person name="Jeffery I.B."/>
            <person name="Cooney J.C."/>
            <person name="Kagawa T.F."/>
            <person name="Liu W."/>
            <person name="Song Y."/>
            <person name="Salvetti E."/>
            <person name="Wrobel A."/>
            <person name="Rasinkangas P."/>
            <person name="Parkhill J."/>
            <person name="Rea M.C."/>
            <person name="O'Sullivan O."/>
            <person name="Ritari J."/>
            <person name="Douillard F.P."/>
            <person name="Paul Ross R."/>
            <person name="Yang R."/>
            <person name="Briner A.E."/>
            <person name="Felis G.E."/>
            <person name="de Vos W.M."/>
            <person name="Barrangou R."/>
            <person name="Klaenhammer T.R."/>
            <person name="Caufield P.W."/>
            <person name="Cui Y."/>
            <person name="Zhang H."/>
            <person name="O'Toole P.W."/>
        </authorList>
    </citation>
    <scope>NUCLEOTIDE SEQUENCE [LARGE SCALE GENOMIC DNA]</scope>
    <source>
        <strain evidence="19 20">DSM 23026</strain>
    </source>
</reference>
<dbReference type="NCBIfam" id="TIGR00326">
    <property type="entry name" value="eubact_ribD"/>
    <property type="match status" value="1"/>
</dbReference>
<dbReference type="SUPFAM" id="SSF53597">
    <property type="entry name" value="Dihydrofolate reductase-like"/>
    <property type="match status" value="1"/>
</dbReference>